<proteinExistence type="predicted"/>
<dbReference type="OrthoDB" id="9977941at2759"/>
<accession>A0A178D335</accession>
<dbReference type="EMBL" id="LVCJ01000021">
    <property type="protein sequence ID" value="OAL36479.1"/>
    <property type="molecule type" value="Genomic_DNA"/>
</dbReference>
<comment type="caution">
    <text evidence="2">The sequence shown here is derived from an EMBL/GenBank/DDBJ whole genome shotgun (WGS) entry which is preliminary data.</text>
</comment>
<dbReference type="SUPFAM" id="SSF63829">
    <property type="entry name" value="Calcium-dependent phosphotriesterase"/>
    <property type="match status" value="1"/>
</dbReference>
<dbReference type="InterPro" id="IPR052998">
    <property type="entry name" value="Hetero-Diels-Alderase-like"/>
</dbReference>
<evidence type="ECO:0000256" key="1">
    <source>
        <dbReference type="SAM" id="MobiDB-lite"/>
    </source>
</evidence>
<keyword evidence="3" id="KW-1185">Reference proteome</keyword>
<dbReference type="InterPro" id="IPR011042">
    <property type="entry name" value="6-blade_b-propeller_TolB-like"/>
</dbReference>
<protein>
    <recommendedName>
        <fullName evidence="4">SMP-30/Gluconolactonase/LRE-like region domain-containing protein</fullName>
    </recommendedName>
</protein>
<reference evidence="2 3" key="1">
    <citation type="submission" date="2016-03" db="EMBL/GenBank/DDBJ databases">
        <title>The draft genome sequence of Fonsecaea nubica causative agent of cutaneous subcutaneous infection in human host.</title>
        <authorList>
            <person name="Costa F."/>
            <person name="Sybren D.H."/>
            <person name="Raittz R.T."/>
            <person name="Weiss V.A."/>
            <person name="Leao A.C."/>
            <person name="Gomes R."/>
            <person name="De Souza E.M."/>
            <person name="Pedrosa F.O."/>
            <person name="Steffens M.B."/>
            <person name="Bombassaro A."/>
            <person name="Tadra-Sfeir M.Z."/>
            <person name="Moreno L.F."/>
            <person name="Najafzadeh M.J."/>
            <person name="Felipe M.S."/>
            <person name="Teixeira M."/>
            <person name="Sun J."/>
            <person name="Xi L."/>
            <person name="Castro M.A."/>
            <person name="Vicente V.A."/>
        </authorList>
    </citation>
    <scope>NUCLEOTIDE SEQUENCE [LARGE SCALE GENOMIC DNA]</scope>
    <source>
        <strain evidence="2 3">CBS 269.64</strain>
    </source>
</reference>
<gene>
    <name evidence="2" type="ORF">AYO20_04095</name>
</gene>
<name>A0A178D335_9EURO</name>
<evidence type="ECO:0000313" key="2">
    <source>
        <dbReference type="EMBL" id="OAL36479.1"/>
    </source>
</evidence>
<dbReference type="AlphaFoldDB" id="A0A178D335"/>
<dbReference type="Proteomes" id="UP000185904">
    <property type="component" value="Unassembled WGS sequence"/>
</dbReference>
<dbReference type="PANTHER" id="PTHR42060">
    <property type="entry name" value="NHL REPEAT-CONTAINING PROTEIN-RELATED"/>
    <property type="match status" value="1"/>
</dbReference>
<organism evidence="2 3">
    <name type="scientific">Fonsecaea nubica</name>
    <dbReference type="NCBI Taxonomy" id="856822"/>
    <lineage>
        <taxon>Eukaryota</taxon>
        <taxon>Fungi</taxon>
        <taxon>Dikarya</taxon>
        <taxon>Ascomycota</taxon>
        <taxon>Pezizomycotina</taxon>
        <taxon>Eurotiomycetes</taxon>
        <taxon>Chaetothyriomycetidae</taxon>
        <taxon>Chaetothyriales</taxon>
        <taxon>Herpotrichiellaceae</taxon>
        <taxon>Fonsecaea</taxon>
    </lineage>
</organism>
<evidence type="ECO:0000313" key="3">
    <source>
        <dbReference type="Proteomes" id="UP000185904"/>
    </source>
</evidence>
<dbReference type="PANTHER" id="PTHR42060:SF1">
    <property type="entry name" value="NHL REPEAT-CONTAINING PROTEIN"/>
    <property type="match status" value="1"/>
</dbReference>
<evidence type="ECO:0008006" key="4">
    <source>
        <dbReference type="Google" id="ProtNLM"/>
    </source>
</evidence>
<dbReference type="GeneID" id="34587516"/>
<dbReference type="Gene3D" id="2.120.10.30">
    <property type="entry name" value="TolB, C-terminal domain"/>
    <property type="match status" value="2"/>
</dbReference>
<dbReference type="RefSeq" id="XP_022501491.1">
    <property type="nucleotide sequence ID" value="XM_022642394.1"/>
</dbReference>
<sequence>MTSTADPEDNSLPVHITGSLPQHPPTYSTIATFPPGSFLENLAVRRDGSILVSDMLSGNIWYINPHPEDGNTRGTVELVHNFELEDAQVEKSLTIDGADEQGGGSEGHGSYASTPAAEAIIESPFTPDLFYLFSGVHGKKGTWWVYELDVRSFLPSTNPTKTSITGQVDGKVKIRRLAPVPAATWLNGGTAVPHRSEPLILMAESYQGRVYSYNIVSGRVDIWLEHGLLGKITTRPPWPGVNGVKYHHDGTDGWIYFTNSDRAILGRVKVDYQGVTPVAARNSEAQIDIEILASGCCGDDLCIDGDGNIYVATNPMNTVLKFPLLAATPRAGSGGKADAQTERQVILGLYRPQLSTEEASASRPKPVVNSYSESDLELEVDRATTGPTAVSFGTRASDEKDLYVVTNGGIINPVDGVVREARLLRIHL</sequence>
<feature type="region of interest" description="Disordered" evidence="1">
    <location>
        <begin position="1"/>
        <end position="28"/>
    </location>
</feature>